<evidence type="ECO:0000313" key="3">
    <source>
        <dbReference type="EMBL" id="VVC36817.1"/>
    </source>
</evidence>
<dbReference type="PANTHER" id="PTHR21219:SF4">
    <property type="entry name" value="PID DOMAIN-CONTAINING PROTEIN"/>
    <property type="match status" value="1"/>
</dbReference>
<feature type="compositionally biased region" description="Basic residues" evidence="1">
    <location>
        <begin position="820"/>
        <end position="830"/>
    </location>
</feature>
<dbReference type="SMART" id="SM00462">
    <property type="entry name" value="PTB"/>
    <property type="match status" value="1"/>
</dbReference>
<dbReference type="PANTHER" id="PTHR21219">
    <property type="entry name" value="FI19613P1"/>
    <property type="match status" value="1"/>
</dbReference>
<dbReference type="AlphaFoldDB" id="A0A5E4MWY0"/>
<dbReference type="InterPro" id="IPR006020">
    <property type="entry name" value="PTB/PI_dom"/>
</dbReference>
<proteinExistence type="predicted"/>
<accession>A0A5E4MWY0</accession>
<evidence type="ECO:0000259" key="2">
    <source>
        <dbReference type="SMART" id="SM00462"/>
    </source>
</evidence>
<reference evidence="3 4" key="1">
    <citation type="submission" date="2019-08" db="EMBL/GenBank/DDBJ databases">
        <authorList>
            <person name="Alioto T."/>
            <person name="Alioto T."/>
            <person name="Gomez Garrido J."/>
        </authorList>
    </citation>
    <scope>NUCLEOTIDE SEQUENCE [LARGE SCALE GENOMIC DNA]</scope>
</reference>
<gene>
    <name evidence="3" type="ORF">CINCED_3A016259</name>
</gene>
<feature type="region of interest" description="Disordered" evidence="1">
    <location>
        <begin position="390"/>
        <end position="478"/>
    </location>
</feature>
<feature type="domain" description="PID" evidence="2">
    <location>
        <begin position="168"/>
        <end position="386"/>
    </location>
</feature>
<feature type="compositionally biased region" description="Basic residues" evidence="1">
    <location>
        <begin position="1060"/>
        <end position="1071"/>
    </location>
</feature>
<feature type="region of interest" description="Disordered" evidence="1">
    <location>
        <begin position="741"/>
        <end position="778"/>
    </location>
</feature>
<feature type="compositionally biased region" description="Polar residues" evidence="1">
    <location>
        <begin position="417"/>
        <end position="428"/>
    </location>
</feature>
<dbReference type="EMBL" id="CABPRJ010001437">
    <property type="protein sequence ID" value="VVC36817.1"/>
    <property type="molecule type" value="Genomic_DNA"/>
</dbReference>
<feature type="compositionally biased region" description="Low complexity" evidence="1">
    <location>
        <begin position="1026"/>
        <end position="1054"/>
    </location>
</feature>
<feature type="region of interest" description="Disordered" evidence="1">
    <location>
        <begin position="1025"/>
        <end position="1075"/>
    </location>
</feature>
<sequence length="1190" mass="127444">MNNMVMRTCGDYGGGFIDCYAQNGGGGGHFYESVKNGLESFRLRDDYSAGTAAANVTAADLLLNDDTSSIASKKRIDSLFKTTASVAGDESVKRTSGRDVATANRLTKSLTADDEHYHGGGADYFDYGYAADNNNNKNTVQEKIEKMFAEISSSELDTDVSMESAATVGCNKYHVQYIGCASLSGKISSLEGLQQPVRDMYFDYRENQHLQHYRVESHHGGVGEGPVNKGHNFSGLLEISAVGLTIRYRDEAGDMVHRIDPFPSIAVWAALKYVCRRRSPPPSPQHRRSNAACTSSVGYEYAFLPLIADPDGSDKAPLFRDVDAGDRARLDAAGDHAPVFAVVTRKAGKRLECHGFACETENDALMMAANLYGALVAAMSSAAAGAVQTGVNNNKDDADERRATSPVMARRVIRQRNGFTSMSSTAGSSVGGGDVAPALPPPRPPRRNKKAASSTTSSVGRGGGDGDGTSVIGADDGDGVCSDAKTFRMTIGEPPSLQRGVCNSSSSSAAVAADVQQSSARCRDEKKIKKHSNNGGGDILTKVAIPRSKSFLNSNGLASTKYSRRAAGCGIETAAVDRRRRRSNGSSVMGFSDMFNELRLQEGLNNMDEILNAIINVEGMSYNDLKPIYREFLIKLAMTLTKDELYQRTKVIMTEQKRKRNNKRRKTPAVPLKSAGRGRRLNEKLRDALNLRAAKSRIGAVLLPGFCKRNKRNSTAPSSHQKQRRCSCSVIGSDIISTARKSAECRKNQRRNGKRPVGAALKSRRQQRSASSPVCSTSDDSDFFAVAALRQRQHLVQQQQQKQLQQQQKQLQQQQQQKQMYRKSKARVSKRTGSSGCGRGTTTATTSEGGCLHQASSGYFSCSECSAGTADDKCYCGAGGIGDAEPASLVSCSCDSDSCADSDKCYCGRLRRARNIFDELKSRGFAASESSVSRADSPGTAWKKNEQLLLQQRGHDPSCSGGPGGGSSSAATGIGGGGGSGIEPSKSIEYLKVTRRPLPVDQHYSSVTKPAVDCSRMKVYGGGGTADSASTAAGSSSSPSSSLSAATVYSSSSAVEGGHHQHRRPQGRRRSGSSGSDNFRAIDYALFANNSGVAAITAAKKYYRAAGCLPPDGRRRAAAVDANAAAFSMNRSYSSEAVHNMTSYRVYHHNPHGQPGKINAARRHSVHDGGDDVLASFFCSDIEHSLGYYP</sequence>
<feature type="region of interest" description="Disordered" evidence="1">
    <location>
        <begin position="815"/>
        <end position="844"/>
    </location>
</feature>
<protein>
    <submittedName>
        <fullName evidence="3">WD40/YVTN repeat-like-containing domain,PTB/PI domain,PH domain-like</fullName>
    </submittedName>
</protein>
<feature type="compositionally biased region" description="Gly residues" evidence="1">
    <location>
        <begin position="961"/>
        <end position="981"/>
    </location>
</feature>
<dbReference type="Proteomes" id="UP000325440">
    <property type="component" value="Unassembled WGS sequence"/>
</dbReference>
<evidence type="ECO:0000313" key="4">
    <source>
        <dbReference type="Proteomes" id="UP000325440"/>
    </source>
</evidence>
<evidence type="ECO:0000256" key="1">
    <source>
        <dbReference type="SAM" id="MobiDB-lite"/>
    </source>
</evidence>
<name>A0A5E4MWY0_9HEMI</name>
<feature type="region of interest" description="Disordered" evidence="1">
    <location>
        <begin position="515"/>
        <end position="535"/>
    </location>
</feature>
<organism evidence="3 4">
    <name type="scientific">Cinara cedri</name>
    <dbReference type="NCBI Taxonomy" id="506608"/>
    <lineage>
        <taxon>Eukaryota</taxon>
        <taxon>Metazoa</taxon>
        <taxon>Ecdysozoa</taxon>
        <taxon>Arthropoda</taxon>
        <taxon>Hexapoda</taxon>
        <taxon>Insecta</taxon>
        <taxon>Pterygota</taxon>
        <taxon>Neoptera</taxon>
        <taxon>Paraneoptera</taxon>
        <taxon>Hemiptera</taxon>
        <taxon>Sternorrhyncha</taxon>
        <taxon>Aphidomorpha</taxon>
        <taxon>Aphidoidea</taxon>
        <taxon>Aphididae</taxon>
        <taxon>Lachninae</taxon>
        <taxon>Cinara</taxon>
    </lineage>
</organism>
<dbReference type="OrthoDB" id="5959615at2759"/>
<feature type="compositionally biased region" description="Basic and acidic residues" evidence="1">
    <location>
        <begin position="394"/>
        <end position="403"/>
    </location>
</feature>
<feature type="region of interest" description="Disordered" evidence="1">
    <location>
        <begin position="953"/>
        <end position="983"/>
    </location>
</feature>
<feature type="compositionally biased region" description="Polar residues" evidence="1">
    <location>
        <begin position="768"/>
        <end position="778"/>
    </location>
</feature>
<keyword evidence="4" id="KW-1185">Reference proteome</keyword>